<dbReference type="Proteomes" id="UP000297703">
    <property type="component" value="Unassembled WGS sequence"/>
</dbReference>
<feature type="domain" description="Iron hydrogenase small subunit" evidence="2">
    <location>
        <begin position="4172"/>
        <end position="4228"/>
    </location>
</feature>
<accession>A0A4D9EJR9</accession>
<proteinExistence type="inferred from homology"/>
<gene>
    <name evidence="3" type="ORF">DR999_PMT06324</name>
</gene>
<comment type="similarity">
    <text evidence="1">Belongs to the NARF family.</text>
</comment>
<dbReference type="Gene3D" id="3.40.950.10">
    <property type="entry name" value="Fe-only Hydrogenase (Larger Subunit), Chain L, domain 3"/>
    <property type="match status" value="1"/>
</dbReference>
<dbReference type="Pfam" id="PF02906">
    <property type="entry name" value="Fe_hyd_lg_C"/>
    <property type="match status" value="1"/>
</dbReference>
<sequence>MTKAGTRASAVAVGGKDLRDVAEEEQMGSSASLGMVEEGRVKYNTNGSNLTSNQLSSILQCYITDPAAQLDQGAFLLLFQQVSREVLQTALNEISVQVLSDQITPASKAFLLNAAWEVLKADPQVQNAGFLASWFQETLHAYLTVIDVNLLDCMTQLPITCDGLATVVQALDSVYSRMDNSTRQLVADWIGRFLTIRVCQKSSAKEWILSNWKSFRNYASYNEFTTSWSGFDGFAALDVLTASQLAQLTAIHNVFSNSSTAAGIIHVLSTSDVLYLDGYLTELSTLSLTPPFDREVMYSVLETILKKVNESFPDLCSPSLKDLFQVKLKMLLPVTDANILSLFPTKIGCTDFQDIYKGLNSVHSKLDPDTQKAVYQARLNFLNGQVAKEGVACTFTADNSRDWLQENFGLSSVYADYSDLIRLDPGFNGYEVTDLLTAAQLGKLVVISGILTDSTRVSAEIDATNVMNTLKSRNVSELQTFLAEVNMLVKQMNVVVSVRDVMLKGIFQILKPHFASMTTTDLESWFNGTLTLYLASITLDELMALPAIANCTQLQTIVKGLDYAFDQMTMETKTTVTQWIVHILLQIDCQKTENWMALNFQRFKTIANITDFTAVNSNFTGMAHLQELTAVQLAQLTLTQEVFSSVTNTELVFERLAEMPGLEDLAAYWDEFNIAYEKPSVPMLNISIEVKHIMLARTVEQLRVALPTFTDADYDLWFKKRLVVVLPSIKADVLQEIPISLSCSSYKSLIAGINAGFSEIPEDGKRDVYRYIMSFLMQTSQDTGPVCYTKTPTRDWLLEYFGKFSMEASYTQLISFSHQPFDAYTVLDILTPTQIGDMVVHSDTLTRMDLADRLIQFFQQSKPEDVQIILTKFTEAAIMRKISVLPDDAITRLLLQNYLTLMSGRMEAYAATDWNATFQNELYFLSPVISNTTLALIVPRDYDSLVAIVAGFDGAHQHMTESSRRDVVLWIVQNLKVLKGYSVESITEWIQTTWRSFFFDATLEEVKSTNEHFDPADLLGSLRVDQLMEYVVTSDALFNVTTMIRVLRSLEGKDSEIALPKMDEFLTKFNLAITQQNIPGVQNTEVRQEMLTTFFTNLSKHFYKFTDLDYEAWFLEKLKFLLPSMNAELLELIPVDVSFRSYTAIIRSLDNVFPEFSQQTLHDIYNLIQKILDHQLNASETVFPGSYSSSQSFLQLIFYQFRHFANYTQLLTFYKDFNGYDVLDLLSARQMGEMVVVTNAVKNERFAVQILVELETRTFAEMTEFIMEFNSVAEQKHLVVLPNPWIRDLAFETIFKSFQFSTFTADQYAFWFGSQLQLFLPAINAQYLQLLPLDIDCQSHQNLVQALDKVYNHYTDEQQKAIHGRIFRFLESYRNIQGGTCSPDANSSLWIINNYGRFSAYANMEEFSSLNPNFDEAELQSSVHAHLILSTAFQKIAAGFPNFKASDFAYWFQAALQNVLHTVNETIIAEIPVSISCDSYQQMLKGFNNIYASIPAGNAPSVFGFCRAFLASKVKSGIACGNPTQSIQNWLDVNLGNFSQYAEYRDLLTWNQNFNGMAVLDKMSSPQLASFTLESDAINEEEVMCQVLARLQNKPAEEIYQYLDQFNKEARRLMIPTIKNEAVRKNMLAQFVNEIKSGYSAFSPEDWTHLFTRLELLLPSAGEMEIKLFLTHIPGCDSFRAMVSSLSQVYPSMSPVNQQGAYSAIFTFLENQHNTTGSACALGNEVSLDWLWNNFGAFAANARYEDFTKLMANFNGFDVSDNLTSTQLAHVFFGTDVLDDLGMAETLLMSLQSRPVGDVVAFVTEFVAIAPQQGIMSLANTQVRDAMFYAIFSKVRGQFTTFSIFQYKDWFQNKFRLWLASINASALATIPKKIPCGVYQIIMAGLDSSFQDMSAASQQDVYNFAKDYLTAKASQGGAPCTENTRGSLGWLHANLGSFSTLASYGDLIGLNADFSAVDAVAGLSPVQLASYVLASDVLRDSDKAGKVFGSLNAHTVGEFLDAFNAAAQQHHLSQLPHADVRRFILGEIFCHLSTVFKLFATEDYAVWFGERLTLFLSSLEAQNLGFLPHDMSCDSLAALVKILSDHKANGTYENPQDIFSFIKRVLHFQLQNSGSACAQGITADRQWLLQYFGLFTVYGSYSDFITLNSRFHGHDSLDLFSASTLAQLSAQSNTIYSTTAIQLVFEAIRSKEEPLQHLSTYLDDLNALLLKSSGLLGNSKVRDTMLMMSAEMVFPQITAMSLEDTTTWLHRLNLLLPGVNATTLELLPLTMPCPFYQAIIEAIGGVYSALSARKRQDVYGFQKAYLTAQFTDSGSACEDGTHGTRDWLQKNMGEFCSVAQLSELQTFYPDIDGLKGLDLLTPEQMAQLTVNLTLNSLEDTLLILAVLDQSSYYTVYRYMREFNVYAHQANLTSLPNASVRDSILRTVFIKLRSKFHLFLTEIWADWFQKQLPLLLPGINETYLAWLGTNFSCDSYQAVVKGFNIAYESLSPSSRTDIYNGYMKIYLSQQSLSTGVACDNHAGLIKWADVNLGKFIQQSSVQDLVSFNAEFTKANLTESQITTVNIMMLTAVWNKLTSNFSTFTPLDWRHLFQEDLQALLPSMNSTYLHLLPANISCSSYQEIVKGFNLAYEALSPLSRTDISNNYMKIYLTQQSLAKGSACALTTTGASDWLEKNFGQLSSSVPIRDLQALYPNVTIIDVIGNTNLNDVAELLAKPEVIANNTMLEKIVLLIPPKNITQFLNAAMSAANKANLTDPQITALNVTILTAVWNKLSSSFSAFMPLDWRHLFQDLRVLLPSINSTHLQLIPANISCSSYQEIATALSNAYTELTESAQDSIYKYLLAVHRDSTLRCYTGPSLKAFLDTYFLQFSTKLTAEDLVALIPSSQLSQKIDSLQPRELLDILIKPGYPSNYTALETLLRNYEDIDKIGTVVDGLNQQSQLKTSEILTTNCLAFRHLLALVGELALSEDVKEYYSTLITMQNPSIALGSVPANLICYVAGKWNISQTTATEARVTLAALQSCLRPSQEPAGEVTGALPDTTGNLSVETFKRLGPLAVGLTPSVLLANTDGQTLQQVLPLLSAAGGWSPAQASVIIKKVIQNGYQINKASRILILGKLAPGLPVNVLDKLDNKDTLLLAADQNFTESMEQAPLPVKHKFVQRILQSVTGSTFLNIPDKLADQIPLSRLASPQININEINQKKWTAAQASVFFQAVLKSTQQYPRLSSAVLQGFSCGAANFLNNSQFASLAKAMRDKRIRLEDSQLSCMTKRLTGQITPSDFEEYPAEVLFYMGPEKFSNTVNCQKYFHLAGQANVDLLPRVSSKRQSLLESAKACLGTSTLSFSKENLQILGNLSCALNGSDIAKSDPYILTILQSCMSFTEDQLTAIEQQLKNKYGSPSTWTVSTLKDMGILAGALMSSTLQRISETEKTQFFPDFLSQLKSWNRNQFTYLLKQLANPQRQKRAATDCTRTPLTTEVVVKQRDLLVSKYTSSSDLDACLPDDVLRNNLETLGKMEFQAPLLQVLKLKLDKIFGTLPEDYLPLLGNIARMYTTTEIANWNITTAETLSALLTGTSWQQDLPKVKSLVTRHLEANGNQLDGTMLTMLAPHICALEDTQIKAISSEAIRETSRPMNTSLCSQHQKNLLYSQLRAAYEENPSSPDAYYQLLKAAIGGAPTKDLIKFASGYPVMDVATFTALNPDEVQKLSAQNLKDLLGANLPELNNLADDPVVKAWTQARNQSERGFSLIPPRCRCVLSGSVAGMASPFSGVLQLADLDDYIGPSQDCVKPIKVEKKPGKTAAKIRIEDDGSYFQINQDGGAQKLETAKITLNDCLACSGCITSAESVLITQQSHEELYKVLSSNKTAAPNQQKLVIVSVSPQSRASLAARFKMTPLETAKKLTAFLKNLGVHYVFDTTFSRNFSLLESQREFVRRFQRQTEDKKALPMLASACPGWICYAEKTHGSFVIPYISTTKSPQQVMGSLIKGHFAKQQHFSPDQTYHVTVMPCYDKKLEASRPDFFSQEYQTREVDCVITTGEVLRLLEQKGVSLSDVNSAPLDTMFSSVSEEELLGHSGGGSGGYLEHIYKYAAKELFGIQVDEVQYKPLKNKDFQEVTLEKDGTVLLQFALAYGFRNIQNLVQKLKRGKSPYHYVEVMACPSGCLNGGGQIRAEGESSKDLLQQVEKLYESVKTEIPERNLPVKELYEQWLGGTNSEKAGKTLHTAYHAVEKMNSGFNIKW</sequence>
<evidence type="ECO:0000256" key="1">
    <source>
        <dbReference type="ARBA" id="ARBA00006596"/>
    </source>
</evidence>
<dbReference type="EMBL" id="QXTE01000040">
    <property type="protein sequence ID" value="TFK10406.1"/>
    <property type="molecule type" value="Genomic_DNA"/>
</dbReference>
<evidence type="ECO:0000313" key="3">
    <source>
        <dbReference type="EMBL" id="TFK10406.1"/>
    </source>
</evidence>
<dbReference type="OrthoDB" id="9006771at2759"/>
<reference evidence="3 4" key="1">
    <citation type="submission" date="2019-04" db="EMBL/GenBank/DDBJ databases">
        <title>Draft genome of the big-headed turtle Platysternon megacephalum.</title>
        <authorList>
            <person name="Gong S."/>
        </authorList>
    </citation>
    <scope>NUCLEOTIDE SEQUENCE [LARGE SCALE GENOMIC DNA]</scope>
    <source>
        <strain evidence="3">DO16091913</strain>
        <tissue evidence="3">Muscle</tissue>
    </source>
</reference>
<reference evidence="3 4" key="2">
    <citation type="submission" date="2019-04" db="EMBL/GenBank/DDBJ databases">
        <title>The genome sequence of big-headed turtle.</title>
        <authorList>
            <person name="Gong S."/>
        </authorList>
    </citation>
    <scope>NUCLEOTIDE SEQUENCE [LARGE SCALE GENOMIC DNA]</scope>
    <source>
        <strain evidence="3">DO16091913</strain>
        <tissue evidence="3">Muscle</tissue>
    </source>
</reference>
<dbReference type="InterPro" id="IPR010335">
    <property type="entry name" value="Mesothelin"/>
</dbReference>
<organism evidence="3 4">
    <name type="scientific">Platysternon megacephalum</name>
    <name type="common">big-headed turtle</name>
    <dbReference type="NCBI Taxonomy" id="55544"/>
    <lineage>
        <taxon>Eukaryota</taxon>
        <taxon>Metazoa</taxon>
        <taxon>Chordata</taxon>
        <taxon>Craniata</taxon>
        <taxon>Vertebrata</taxon>
        <taxon>Euteleostomi</taxon>
        <taxon>Archelosauria</taxon>
        <taxon>Testudinata</taxon>
        <taxon>Testudines</taxon>
        <taxon>Cryptodira</taxon>
        <taxon>Durocryptodira</taxon>
        <taxon>Testudinoidea</taxon>
        <taxon>Platysternidae</taxon>
        <taxon>Platysternon</taxon>
    </lineage>
</organism>
<comment type="caution">
    <text evidence="3">The sequence shown here is derived from an EMBL/GenBank/DDBJ whole genome shotgun (WGS) entry which is preliminary data.</text>
</comment>
<evidence type="ECO:0000259" key="2">
    <source>
        <dbReference type="SMART" id="SM00902"/>
    </source>
</evidence>
<dbReference type="Pfam" id="PF06060">
    <property type="entry name" value="Mesothelin"/>
    <property type="match status" value="1"/>
</dbReference>
<dbReference type="Pfam" id="PF02256">
    <property type="entry name" value="Fe_hyd_SSU"/>
    <property type="match status" value="1"/>
</dbReference>
<keyword evidence="4" id="KW-1185">Reference proteome</keyword>
<dbReference type="Gene3D" id="1.20.970.40">
    <property type="match status" value="1"/>
</dbReference>
<evidence type="ECO:0000313" key="4">
    <source>
        <dbReference type="Proteomes" id="UP000297703"/>
    </source>
</evidence>
<dbReference type="InterPro" id="IPR004108">
    <property type="entry name" value="Fe_hydrogenase_lsu_C"/>
</dbReference>
<dbReference type="Gene3D" id="3.40.50.1780">
    <property type="match status" value="1"/>
</dbReference>
<dbReference type="SUPFAM" id="SSF53920">
    <property type="entry name" value="Fe-only hydrogenase"/>
    <property type="match status" value="1"/>
</dbReference>
<name>A0A4D9EJR9_9SAUR</name>
<dbReference type="InterPro" id="IPR009016">
    <property type="entry name" value="Fe_hydrogenase"/>
</dbReference>
<dbReference type="PANTHER" id="PTHR11615">
    <property type="entry name" value="NITRATE, FORMATE, IRON DEHYDROGENASE"/>
    <property type="match status" value="1"/>
</dbReference>
<protein>
    <submittedName>
        <fullName evidence="3">Protein Dok-7-like</fullName>
    </submittedName>
</protein>
<dbReference type="STRING" id="55544.A0A4D9EJR9"/>
<dbReference type="InterPro" id="IPR050340">
    <property type="entry name" value="Cytosolic_Fe-S_CAF"/>
</dbReference>
<dbReference type="InterPro" id="IPR003149">
    <property type="entry name" value="Fe_hydrogenase_ssu"/>
</dbReference>
<dbReference type="SMART" id="SM00902">
    <property type="entry name" value="Fe_hyd_SSU"/>
    <property type="match status" value="1"/>
</dbReference>